<comment type="subcellular location">
    <subcellularLocation>
        <location evidence="1">Membrane</location>
        <topology evidence="1">Multi-pass membrane protein</topology>
    </subcellularLocation>
</comment>
<feature type="transmembrane region" description="Helical" evidence="5">
    <location>
        <begin position="231"/>
        <end position="251"/>
    </location>
</feature>
<accession>A0A9D1DY96</accession>
<feature type="domain" description="O-antigen ligase-related" evidence="6">
    <location>
        <begin position="216"/>
        <end position="408"/>
    </location>
</feature>
<keyword evidence="2 5" id="KW-0812">Transmembrane</keyword>
<dbReference type="InterPro" id="IPR007016">
    <property type="entry name" value="O-antigen_ligase-rel_domated"/>
</dbReference>
<protein>
    <submittedName>
        <fullName evidence="7">O-antigen ligase family protein</fullName>
    </submittedName>
</protein>
<dbReference type="Pfam" id="PF04932">
    <property type="entry name" value="Wzy_C"/>
    <property type="match status" value="1"/>
</dbReference>
<reference evidence="7" key="2">
    <citation type="journal article" date="2021" name="PeerJ">
        <title>Extensive microbial diversity within the chicken gut microbiome revealed by metagenomics and culture.</title>
        <authorList>
            <person name="Gilroy R."/>
            <person name="Ravi A."/>
            <person name="Getino M."/>
            <person name="Pursley I."/>
            <person name="Horton D.L."/>
            <person name="Alikhan N.F."/>
            <person name="Baker D."/>
            <person name="Gharbi K."/>
            <person name="Hall N."/>
            <person name="Watson M."/>
            <person name="Adriaenssens E.M."/>
            <person name="Foster-Nyarko E."/>
            <person name="Jarju S."/>
            <person name="Secka A."/>
            <person name="Antonio M."/>
            <person name="Oren A."/>
            <person name="Chaudhuri R.R."/>
            <person name="La Ragione R."/>
            <person name="Hildebrand F."/>
            <person name="Pallen M.J."/>
        </authorList>
    </citation>
    <scope>NUCLEOTIDE SEQUENCE</scope>
    <source>
        <strain evidence="7">CHK189-12415</strain>
    </source>
</reference>
<feature type="transmembrane region" description="Helical" evidence="5">
    <location>
        <begin position="177"/>
        <end position="197"/>
    </location>
</feature>
<feature type="transmembrane region" description="Helical" evidence="5">
    <location>
        <begin position="431"/>
        <end position="449"/>
    </location>
</feature>
<keyword evidence="4 5" id="KW-0472">Membrane</keyword>
<proteinExistence type="predicted"/>
<evidence type="ECO:0000256" key="1">
    <source>
        <dbReference type="ARBA" id="ARBA00004141"/>
    </source>
</evidence>
<name>A0A9D1DY96_9FIRM</name>
<reference evidence="7" key="1">
    <citation type="submission" date="2020-10" db="EMBL/GenBank/DDBJ databases">
        <authorList>
            <person name="Gilroy R."/>
        </authorList>
    </citation>
    <scope>NUCLEOTIDE SEQUENCE</scope>
    <source>
        <strain evidence="7">CHK189-12415</strain>
    </source>
</reference>
<dbReference type="InterPro" id="IPR051533">
    <property type="entry name" value="WaaL-like"/>
</dbReference>
<evidence type="ECO:0000256" key="3">
    <source>
        <dbReference type="ARBA" id="ARBA00022989"/>
    </source>
</evidence>
<evidence type="ECO:0000256" key="2">
    <source>
        <dbReference type="ARBA" id="ARBA00022692"/>
    </source>
</evidence>
<dbReference type="EMBL" id="DVHA01000205">
    <property type="protein sequence ID" value="HIR61198.1"/>
    <property type="molecule type" value="Genomic_DNA"/>
</dbReference>
<evidence type="ECO:0000259" key="6">
    <source>
        <dbReference type="Pfam" id="PF04932"/>
    </source>
</evidence>
<feature type="transmembrane region" description="Helical" evidence="5">
    <location>
        <begin position="132"/>
        <end position="157"/>
    </location>
</feature>
<dbReference type="Proteomes" id="UP000824241">
    <property type="component" value="Unassembled WGS sequence"/>
</dbReference>
<organism evidence="7 8">
    <name type="scientific">Candidatus Faecivivens stercoravium</name>
    <dbReference type="NCBI Taxonomy" id="2840803"/>
    <lineage>
        <taxon>Bacteria</taxon>
        <taxon>Bacillati</taxon>
        <taxon>Bacillota</taxon>
        <taxon>Clostridia</taxon>
        <taxon>Eubacteriales</taxon>
        <taxon>Oscillospiraceae</taxon>
        <taxon>Oscillospiraceae incertae sedis</taxon>
        <taxon>Candidatus Faecivivens</taxon>
    </lineage>
</organism>
<keyword evidence="7" id="KW-0436">Ligase</keyword>
<evidence type="ECO:0000256" key="5">
    <source>
        <dbReference type="SAM" id="Phobius"/>
    </source>
</evidence>
<dbReference type="GO" id="GO:0016020">
    <property type="term" value="C:membrane"/>
    <property type="evidence" value="ECO:0007669"/>
    <property type="project" value="UniProtKB-SubCell"/>
</dbReference>
<feature type="transmembrane region" description="Helical" evidence="5">
    <location>
        <begin position="263"/>
        <end position="284"/>
    </location>
</feature>
<dbReference type="PANTHER" id="PTHR37422">
    <property type="entry name" value="TEICHURONIC ACID BIOSYNTHESIS PROTEIN TUAE"/>
    <property type="match status" value="1"/>
</dbReference>
<sequence>MEKSFIRRAVDAVLDHNLYRLVVLVMVVIRTCAFLNPVIGPFVKFTLAWSALILIKDLFTERLFMVNRFRGALYLFLIAYGVTCLVNFDQNFARNLVMWAYIISNMLVMYSYDLRKSPGTVKRELLRFNHTFMIASFIGQAISLITFFLGIAFAYTIDGVVYYYGIYEGRIWGFYSNPNAASFFMVINLMLTVVSVIIQRENLSRGRKWFYIINNVVQLLILFLCNSRTSLFSLCFYVVILVVLMSLPGILHTSEKPARRKKIGQTVFVSVVLPLALLGTHTYALDILPNFVLQTSFSEELNEALEDVTNTSSTAAVTAGDVELQREDFGTQFGGRYYLWQAGIELIKDNAAFGVGNDNVPDEAYRYAARYFTPFGEDIYLPGVSGGLHNLFFQIAAASGLVGLGVFVLFGILVLQRVIRYYIWMIKERRFNALAVACICVLVVILLRTMTDTGIVYGIYYLGVVLWTYMSAAVYFMDSEFTAGRKPFVAMIHDWIFRKNAPDWKLPEAKRPKKKKAAGLTQ</sequence>
<comment type="caution">
    <text evidence="7">The sequence shown here is derived from an EMBL/GenBank/DDBJ whole genome shotgun (WGS) entry which is preliminary data.</text>
</comment>
<dbReference type="GO" id="GO:0016874">
    <property type="term" value="F:ligase activity"/>
    <property type="evidence" value="ECO:0007669"/>
    <property type="project" value="UniProtKB-KW"/>
</dbReference>
<feature type="transmembrane region" description="Helical" evidence="5">
    <location>
        <begin position="96"/>
        <end position="112"/>
    </location>
</feature>
<feature type="transmembrane region" description="Helical" evidence="5">
    <location>
        <begin position="455"/>
        <end position="476"/>
    </location>
</feature>
<keyword evidence="3 5" id="KW-1133">Transmembrane helix</keyword>
<evidence type="ECO:0000313" key="7">
    <source>
        <dbReference type="EMBL" id="HIR61198.1"/>
    </source>
</evidence>
<feature type="transmembrane region" description="Helical" evidence="5">
    <location>
        <begin position="18"/>
        <end position="36"/>
    </location>
</feature>
<gene>
    <name evidence="7" type="ORF">IAB37_06470</name>
</gene>
<feature type="transmembrane region" description="Helical" evidence="5">
    <location>
        <begin position="71"/>
        <end position="90"/>
    </location>
</feature>
<evidence type="ECO:0000256" key="4">
    <source>
        <dbReference type="ARBA" id="ARBA00023136"/>
    </source>
</evidence>
<dbReference type="PANTHER" id="PTHR37422:SF13">
    <property type="entry name" value="LIPOPOLYSACCHARIDE BIOSYNTHESIS PROTEIN PA4999-RELATED"/>
    <property type="match status" value="1"/>
</dbReference>
<evidence type="ECO:0000313" key="8">
    <source>
        <dbReference type="Proteomes" id="UP000824241"/>
    </source>
</evidence>
<feature type="transmembrane region" description="Helical" evidence="5">
    <location>
        <begin position="391"/>
        <end position="419"/>
    </location>
</feature>
<dbReference type="AlphaFoldDB" id="A0A9D1DY96"/>